<sequence length="434" mass="50212">MVNLPIEYTDKKVTPFGGMSLMKRFVDSIKIREQLSLLDLPERGSNRSYDPTHIIESFWLSIWTGASRFIHADWLRYDTTLHEIFGWDKMPSQSTYSRFFGKFSQKRNTSVFPSLQKWFFSQLQVNDLTIDIDSTVITRAGNQEGSAKGYNPLKRGRNSHHPLMAFVSQTRMVANAWLRPGNTADSSSCKAFLQETIEDVLSAKRIGLIRADSGFYTEEILSYIEQRKINYIIATRMYPNVKSEVYGLDDWVSICNGIDVSQMYFEHEAGKRRRYIVVRKEVEKRPKSGGKLLFEDLPGYRYSCYVTNMDLPLDAIWNVYNTRADCENRIKELKQDFGLENFCLKDFWATEASFRFIMVAYNIMSLFRHFALQSHNKATLATLKVYCFALGAWTANHANKKVLKIALNAKRRPWMDGIFAKVESLSPPFNYSNA</sequence>
<proteinExistence type="predicted"/>
<dbReference type="RefSeq" id="WP_074964429.1">
    <property type="nucleotide sequence ID" value="NZ_FONA01000055.1"/>
</dbReference>
<evidence type="ECO:0000313" key="2">
    <source>
        <dbReference type="EMBL" id="SFF12530.1"/>
    </source>
</evidence>
<dbReference type="InParanoid" id="A0A1I2G6A3"/>
<dbReference type="STRING" id="385682.SAMN05444380_1551"/>
<dbReference type="EMBL" id="FONA01000055">
    <property type="protein sequence ID" value="SFF12530.1"/>
    <property type="molecule type" value="Genomic_DNA"/>
</dbReference>
<gene>
    <name evidence="2" type="ORF">SAMN05444380_1551</name>
</gene>
<name>A0A1I2G6A3_9BACT</name>
<dbReference type="Proteomes" id="UP000181976">
    <property type="component" value="Unassembled WGS sequence"/>
</dbReference>
<dbReference type="Pfam" id="PF13701">
    <property type="entry name" value="DDE_Tnp_1_4"/>
    <property type="match status" value="1"/>
</dbReference>
<dbReference type="AlphaFoldDB" id="A0A1I2G6A3"/>
<dbReference type="InterPro" id="IPR047960">
    <property type="entry name" value="Transpos_IS1380"/>
</dbReference>
<dbReference type="NCBIfam" id="NF033539">
    <property type="entry name" value="transpos_IS1380"/>
    <property type="match status" value="1"/>
</dbReference>
<reference evidence="2 3" key="1">
    <citation type="submission" date="2016-10" db="EMBL/GenBank/DDBJ databases">
        <authorList>
            <person name="de Groot N.N."/>
        </authorList>
    </citation>
    <scope>NUCLEOTIDE SEQUENCE [LARGE SCALE GENOMIC DNA]</scope>
    <source>
        <strain evidence="2 3">DSM 19012</strain>
    </source>
</reference>
<accession>A0A1I2G6A3</accession>
<dbReference type="InterPro" id="IPR012337">
    <property type="entry name" value="RNaseH-like_sf"/>
</dbReference>
<keyword evidence="3" id="KW-1185">Reference proteome</keyword>
<feature type="domain" description="Transposase DDE" evidence="1">
    <location>
        <begin position="11"/>
        <end position="425"/>
    </location>
</feature>
<dbReference type="InterPro" id="IPR025668">
    <property type="entry name" value="Tnp_DDE_dom"/>
</dbReference>
<dbReference type="SUPFAM" id="SSF53098">
    <property type="entry name" value="Ribonuclease H-like"/>
    <property type="match status" value="1"/>
</dbReference>
<evidence type="ECO:0000259" key="1">
    <source>
        <dbReference type="Pfam" id="PF13701"/>
    </source>
</evidence>
<evidence type="ECO:0000313" key="3">
    <source>
        <dbReference type="Proteomes" id="UP000181976"/>
    </source>
</evidence>
<organism evidence="2 3">
    <name type="scientific">Thermophagus xiamenensis</name>
    <dbReference type="NCBI Taxonomy" id="385682"/>
    <lineage>
        <taxon>Bacteria</taxon>
        <taxon>Pseudomonadati</taxon>
        <taxon>Bacteroidota</taxon>
        <taxon>Bacteroidia</taxon>
        <taxon>Marinilabiliales</taxon>
        <taxon>Marinilabiliaceae</taxon>
        <taxon>Thermophagus</taxon>
    </lineage>
</organism>
<protein>
    <submittedName>
        <fullName evidence="2">Transposase DDE domain group 1</fullName>
    </submittedName>
</protein>